<protein>
    <submittedName>
        <fullName evidence="1">Uncharacterized protein</fullName>
    </submittedName>
</protein>
<gene>
    <name evidence="1" type="ORF">PMG71_16875</name>
</gene>
<reference evidence="1 2" key="1">
    <citation type="submission" date="2023-01" db="EMBL/GenBank/DDBJ databases">
        <title>Novel diversity within Roseofilum (Cyanobacteria; Desertifilaceae) from marine benthic mats with descriptions of four novel species.</title>
        <authorList>
            <person name="Wang Y."/>
            <person name="Berthold D.E."/>
            <person name="Hu J."/>
            <person name="Lefler F.W."/>
            <person name="Laughinghouse H.D. IV."/>
        </authorList>
    </citation>
    <scope>NUCLEOTIDE SEQUENCE [LARGE SCALE GENOMIC DNA]</scope>
    <source>
        <strain evidence="1 2">BLCC-M154</strain>
    </source>
</reference>
<comment type="caution">
    <text evidence="1">The sequence shown here is derived from an EMBL/GenBank/DDBJ whole genome shotgun (WGS) entry which is preliminary data.</text>
</comment>
<sequence length="67" mass="7876">MSRSDCILSLNHVQNMSIEEFLDFLRKKSKVSIQWSEHETFVLEMKMELESLPVFEGCVPSNWKEAI</sequence>
<dbReference type="RefSeq" id="WP_283754858.1">
    <property type="nucleotide sequence ID" value="NZ_JAQOSP010000105.1"/>
</dbReference>
<evidence type="ECO:0000313" key="1">
    <source>
        <dbReference type="EMBL" id="MDJ1171105.1"/>
    </source>
</evidence>
<evidence type="ECO:0000313" key="2">
    <source>
        <dbReference type="Proteomes" id="UP001235303"/>
    </source>
</evidence>
<dbReference type="EMBL" id="JAQOSP010000105">
    <property type="protein sequence ID" value="MDJ1171105.1"/>
    <property type="molecule type" value="Genomic_DNA"/>
</dbReference>
<keyword evidence="2" id="KW-1185">Reference proteome</keyword>
<name>A0ABT7AW12_9CYAN</name>
<proteinExistence type="predicted"/>
<organism evidence="1 2">
    <name type="scientific">Roseofilum acuticapitatum BLCC-M154</name>
    <dbReference type="NCBI Taxonomy" id="3022444"/>
    <lineage>
        <taxon>Bacteria</taxon>
        <taxon>Bacillati</taxon>
        <taxon>Cyanobacteriota</taxon>
        <taxon>Cyanophyceae</taxon>
        <taxon>Desertifilales</taxon>
        <taxon>Desertifilaceae</taxon>
        <taxon>Roseofilum</taxon>
        <taxon>Roseofilum acuticapitatum</taxon>
    </lineage>
</organism>
<accession>A0ABT7AW12</accession>
<dbReference type="Proteomes" id="UP001235303">
    <property type="component" value="Unassembled WGS sequence"/>
</dbReference>